<evidence type="ECO:0000259" key="1">
    <source>
        <dbReference type="Pfam" id="PF00535"/>
    </source>
</evidence>
<proteinExistence type="predicted"/>
<dbReference type="InterPro" id="IPR029044">
    <property type="entry name" value="Nucleotide-diphossugar_trans"/>
</dbReference>
<evidence type="ECO:0000313" key="2">
    <source>
        <dbReference type="EMBL" id="ABB74733.1"/>
    </source>
</evidence>
<name>Q2Y938_NITMU</name>
<reference evidence="3" key="1">
    <citation type="submission" date="2005-08" db="EMBL/GenBank/DDBJ databases">
        <title>Complete sequence of chromosome 1 of Nitrosospira multiformis ATCC 25196.</title>
        <authorList>
            <person name="Copeland A."/>
            <person name="Lucas S."/>
            <person name="Lapidus A."/>
            <person name="Barry K."/>
            <person name="Detter J.C."/>
            <person name="Glavina T."/>
            <person name="Hammon N."/>
            <person name="Israni S."/>
            <person name="Pitluck S."/>
            <person name="Chain P."/>
            <person name="Malfatti S."/>
            <person name="Shin M."/>
            <person name="Vergez L."/>
            <person name="Schmutz J."/>
            <person name="Larimer F."/>
            <person name="Land M."/>
            <person name="Hauser L."/>
            <person name="Kyrpides N."/>
            <person name="Lykidis A."/>
            <person name="Richardson P."/>
        </authorList>
    </citation>
    <scope>NUCLEOTIDE SEQUENCE [LARGE SCALE GENOMIC DNA]</scope>
    <source>
        <strain evidence="3">ATCC 25196 / NCIMB 11849 / C 71</strain>
    </source>
</reference>
<dbReference type="CDD" id="cd04196">
    <property type="entry name" value="GT_2_like_d"/>
    <property type="match status" value="1"/>
</dbReference>
<dbReference type="Pfam" id="PF00535">
    <property type="entry name" value="Glycos_transf_2"/>
    <property type="match status" value="1"/>
</dbReference>
<dbReference type="PANTHER" id="PTHR22916">
    <property type="entry name" value="GLYCOSYLTRANSFERASE"/>
    <property type="match status" value="1"/>
</dbReference>
<dbReference type="Proteomes" id="UP000002718">
    <property type="component" value="Chromosome"/>
</dbReference>
<evidence type="ECO:0000313" key="3">
    <source>
        <dbReference type="Proteomes" id="UP000002718"/>
    </source>
</evidence>
<sequence>MILAVIGVDDSTLNWDKKEMTRSPLLSVALASFNGERYIAEQLESIAQQYRLPDELVISDDASTDSTTDIVLRFARHAPFPVQLLEHSERLGSTRNFQTAICACNGDIIFLCDQDDVWYPKKIELIEAGFIDNHNAGAVFTDADVVGENLNPSEIRLWEAFKFNSKEQAQINGCDALEVLFKHPVVTGATMAFRSIYRDLILPLPDMWHDAWIALLIGATSSLVALPTPLIAYRQHNSNQLGIPRRGRNRGKTCAEIYGPQVLHYELTRARLLAHEKHFPVSKQKLEKMEELLIFLRNRAALPQSPWQRLPIALNELAAFRYHRYAFGTISFWKDLLR</sequence>
<feature type="domain" description="Glycosyltransferase 2-like" evidence="1">
    <location>
        <begin position="27"/>
        <end position="167"/>
    </location>
</feature>
<dbReference type="GO" id="GO:0016758">
    <property type="term" value="F:hexosyltransferase activity"/>
    <property type="evidence" value="ECO:0007669"/>
    <property type="project" value="UniProtKB-ARBA"/>
</dbReference>
<dbReference type="PANTHER" id="PTHR22916:SF3">
    <property type="entry name" value="UDP-GLCNAC:BETAGAL BETA-1,3-N-ACETYLGLUCOSAMINYLTRANSFERASE-LIKE PROTEIN 1"/>
    <property type="match status" value="1"/>
</dbReference>
<protein>
    <submittedName>
        <fullName evidence="2">Glycosyl transferase, family 2</fullName>
    </submittedName>
</protein>
<dbReference type="InterPro" id="IPR001173">
    <property type="entry name" value="Glyco_trans_2-like"/>
</dbReference>
<keyword evidence="2" id="KW-0808">Transferase</keyword>
<keyword evidence="3" id="KW-1185">Reference proteome</keyword>
<dbReference type="AlphaFoldDB" id="Q2Y938"/>
<dbReference type="Gene3D" id="3.90.550.10">
    <property type="entry name" value="Spore Coat Polysaccharide Biosynthesis Protein SpsA, Chain A"/>
    <property type="match status" value="1"/>
</dbReference>
<dbReference type="KEGG" id="nmu:Nmul_A1430"/>
<dbReference type="STRING" id="323848.Nmul_A1430"/>
<reference evidence="2 3" key="2">
    <citation type="journal article" date="2008" name="Appl. Environ. Microbiol.">
        <title>Complete genome sequence of Nitrosospira multiformis, an ammonia-oxidizing bacterium from the soil environment.</title>
        <authorList>
            <person name="Norton J.M."/>
            <person name="Klotz M.G."/>
            <person name="Stein L.Y."/>
            <person name="Arp D.J."/>
            <person name="Bottomley P.J."/>
            <person name="Chain P.S."/>
            <person name="Hauser L.J."/>
            <person name="Land M.L."/>
            <person name="Larimer F.W."/>
            <person name="Shin M.W."/>
            <person name="Starkenburg S.R."/>
        </authorList>
    </citation>
    <scope>NUCLEOTIDE SEQUENCE [LARGE SCALE GENOMIC DNA]</scope>
    <source>
        <strain evidence="3">ATCC 25196 / NCIMB 11849 / C 71</strain>
    </source>
</reference>
<dbReference type="CAZy" id="GT2">
    <property type="family name" value="Glycosyltransferase Family 2"/>
</dbReference>
<dbReference type="eggNOG" id="COG0463">
    <property type="taxonomic scope" value="Bacteria"/>
</dbReference>
<gene>
    <name evidence="2" type="ordered locus">Nmul_A1430</name>
</gene>
<organism evidence="2 3">
    <name type="scientific">Nitrosospira multiformis (strain ATCC 25196 / NCIMB 11849 / C 71)</name>
    <dbReference type="NCBI Taxonomy" id="323848"/>
    <lineage>
        <taxon>Bacteria</taxon>
        <taxon>Pseudomonadati</taxon>
        <taxon>Pseudomonadota</taxon>
        <taxon>Betaproteobacteria</taxon>
        <taxon>Nitrosomonadales</taxon>
        <taxon>Nitrosomonadaceae</taxon>
        <taxon>Nitrosospira</taxon>
    </lineage>
</organism>
<dbReference type="EMBL" id="CP000103">
    <property type="protein sequence ID" value="ABB74733.1"/>
    <property type="molecule type" value="Genomic_DNA"/>
</dbReference>
<accession>Q2Y938</accession>
<dbReference type="HOGENOM" id="CLU_025996_2_0_4"/>
<dbReference type="SUPFAM" id="SSF53448">
    <property type="entry name" value="Nucleotide-diphospho-sugar transferases"/>
    <property type="match status" value="1"/>
</dbReference>